<protein>
    <submittedName>
        <fullName evidence="3">NAD(P)-dependent oxidoreductase</fullName>
    </submittedName>
</protein>
<evidence type="ECO:0000256" key="1">
    <source>
        <dbReference type="SAM" id="MobiDB-lite"/>
    </source>
</evidence>
<dbReference type="PANTHER" id="PTHR43245">
    <property type="entry name" value="BIFUNCTIONAL POLYMYXIN RESISTANCE PROTEIN ARNA"/>
    <property type="match status" value="1"/>
</dbReference>
<dbReference type="Pfam" id="PF01370">
    <property type="entry name" value="Epimerase"/>
    <property type="match status" value="1"/>
</dbReference>
<sequence>MPTPTWVVGSGGLLGSWVGRELHRRDVPVTTSVVPWDDPAQARAVLLDDAHRFVSTAGGGRWRVAWCAGAGVNGTTEQAFAVENAMLRDVLAGLAHAAGGSAEQGTVFHSSSAGGVYAAAPGAPHSEYSHTAPLGLYGHAKLAAESVVTEFARETGATAVIGRFANLYGPGQNLAKPQGLISHLCRGYLTGRPVSIYVSMDTLRDYLYVSDAGEMVADALARADAEPGGVTTKIFASGRSVTIGAILGACRTVFRRRPNVVLASSPLASVQGRDLRLRSRVWTDLDRRSHRPLPAGIAATLESTRRAMGRSEPPQSERPSVRSPERA</sequence>
<dbReference type="EMBL" id="JAUZMZ010000010">
    <property type="protein sequence ID" value="MEE2031159.1"/>
    <property type="molecule type" value="Genomic_DNA"/>
</dbReference>
<keyword evidence="4" id="KW-1185">Reference proteome</keyword>
<dbReference type="RefSeq" id="WP_330150589.1">
    <property type="nucleotide sequence ID" value="NZ_JAUZMZ010000010.1"/>
</dbReference>
<dbReference type="CDD" id="cd08946">
    <property type="entry name" value="SDR_e"/>
    <property type="match status" value="1"/>
</dbReference>
<dbReference type="Proteomes" id="UP001331936">
    <property type="component" value="Unassembled WGS sequence"/>
</dbReference>
<comment type="caution">
    <text evidence="3">The sequence shown here is derived from an EMBL/GenBank/DDBJ whole genome shotgun (WGS) entry which is preliminary data.</text>
</comment>
<dbReference type="InterPro" id="IPR036291">
    <property type="entry name" value="NAD(P)-bd_dom_sf"/>
</dbReference>
<accession>A0ABU7JM98</accession>
<dbReference type="InterPro" id="IPR001509">
    <property type="entry name" value="Epimerase_deHydtase"/>
</dbReference>
<evidence type="ECO:0000259" key="2">
    <source>
        <dbReference type="Pfam" id="PF01370"/>
    </source>
</evidence>
<dbReference type="SUPFAM" id="SSF51735">
    <property type="entry name" value="NAD(P)-binding Rossmann-fold domains"/>
    <property type="match status" value="1"/>
</dbReference>
<evidence type="ECO:0000313" key="4">
    <source>
        <dbReference type="Proteomes" id="UP001331936"/>
    </source>
</evidence>
<gene>
    <name evidence="3" type="ORF">Q8814_03340</name>
</gene>
<proteinExistence type="predicted"/>
<dbReference type="InterPro" id="IPR050177">
    <property type="entry name" value="Lipid_A_modif_metabolic_enz"/>
</dbReference>
<name>A0ABU7JM98_9NOCA</name>
<dbReference type="PANTHER" id="PTHR43245:SF13">
    <property type="entry name" value="UDP-D-APIOSE_UDP-D-XYLOSE SYNTHASE 2"/>
    <property type="match status" value="1"/>
</dbReference>
<reference evidence="3 4" key="1">
    <citation type="submission" date="2023-08" db="EMBL/GenBank/DDBJ databases">
        <authorList>
            <person name="Girao M."/>
            <person name="Carvalho M.F."/>
        </authorList>
    </citation>
    <scope>NUCLEOTIDE SEQUENCE [LARGE SCALE GENOMIC DNA]</scope>
    <source>
        <strain evidence="3 4">CC-R104</strain>
    </source>
</reference>
<feature type="domain" description="NAD-dependent epimerase/dehydratase" evidence="2">
    <location>
        <begin position="7"/>
        <end position="227"/>
    </location>
</feature>
<evidence type="ECO:0000313" key="3">
    <source>
        <dbReference type="EMBL" id="MEE2031159.1"/>
    </source>
</evidence>
<dbReference type="Gene3D" id="3.40.50.720">
    <property type="entry name" value="NAD(P)-binding Rossmann-like Domain"/>
    <property type="match status" value="1"/>
</dbReference>
<organism evidence="3 4">
    <name type="scientific">Rhodococcus chondri</name>
    <dbReference type="NCBI Taxonomy" id="3065941"/>
    <lineage>
        <taxon>Bacteria</taxon>
        <taxon>Bacillati</taxon>
        <taxon>Actinomycetota</taxon>
        <taxon>Actinomycetes</taxon>
        <taxon>Mycobacteriales</taxon>
        <taxon>Nocardiaceae</taxon>
        <taxon>Rhodococcus</taxon>
    </lineage>
</organism>
<feature type="region of interest" description="Disordered" evidence="1">
    <location>
        <begin position="293"/>
        <end position="327"/>
    </location>
</feature>